<dbReference type="Proteomes" id="UP000218113">
    <property type="component" value="Unassembled WGS sequence"/>
</dbReference>
<reference evidence="3" key="1">
    <citation type="submission" date="2017-08" db="EMBL/GenBank/DDBJ databases">
        <title>A dynamic microbial community with high functional redundancy inhabits the cold, oxic subseafloor aquifer.</title>
        <authorList>
            <person name="Tully B.J."/>
            <person name="Wheat C.G."/>
            <person name="Glazer B.T."/>
            <person name="Huber J.A."/>
        </authorList>
    </citation>
    <scope>NUCLEOTIDE SEQUENCE [LARGE SCALE GENOMIC DNA]</scope>
</reference>
<name>A0A2A4SS63_9DELT</name>
<keyword evidence="1" id="KW-1133">Transmembrane helix</keyword>
<keyword evidence="1" id="KW-0472">Membrane</keyword>
<dbReference type="Pfam" id="PF04298">
    <property type="entry name" value="Zn_peptidase_2"/>
    <property type="match status" value="1"/>
</dbReference>
<proteinExistence type="predicted"/>
<accession>A0A2A4SS63</accession>
<comment type="caution">
    <text evidence="2">The sequence shown here is derived from an EMBL/GenBank/DDBJ whole genome shotgun (WGS) entry which is preliminary data.</text>
</comment>
<protein>
    <submittedName>
        <fullName evidence="2">Peptidase</fullName>
    </submittedName>
</protein>
<dbReference type="EMBL" id="NVSR01000133">
    <property type="protein sequence ID" value="PCI23919.1"/>
    <property type="molecule type" value="Genomic_DNA"/>
</dbReference>
<sequence>MHYLLFSLFLLLCIFGPQLWVRRVFKEYTNEIPELSGTGGELAAHLIERFHLKGVSLEKTELGDHFDPQSATVRINQKNFDGKSLTAIAVAAHEVGHAIQYFKSDPMFRWRTQLSLFARKTEKAGAFAMLAIPLITVIFRLPQMGLLFFALGASSMLMAVIIHLITLPVEWDASFGKALPILRQGGYIDDSQVRIVQRILLAAALTYVSSALAGLLNVGRWLTLIRR</sequence>
<gene>
    <name evidence="2" type="ORF">COB67_12235</name>
</gene>
<keyword evidence="1" id="KW-0812">Transmembrane</keyword>
<organism evidence="2 3">
    <name type="scientific">SAR324 cluster bacterium</name>
    <dbReference type="NCBI Taxonomy" id="2024889"/>
    <lineage>
        <taxon>Bacteria</taxon>
        <taxon>Deltaproteobacteria</taxon>
        <taxon>SAR324 cluster</taxon>
    </lineage>
</organism>
<dbReference type="InterPro" id="IPR007395">
    <property type="entry name" value="Zn_peptidase_2"/>
</dbReference>
<evidence type="ECO:0000313" key="2">
    <source>
        <dbReference type="EMBL" id="PCI23919.1"/>
    </source>
</evidence>
<evidence type="ECO:0000313" key="3">
    <source>
        <dbReference type="Proteomes" id="UP000218113"/>
    </source>
</evidence>
<feature type="transmembrane region" description="Helical" evidence="1">
    <location>
        <begin position="146"/>
        <end position="165"/>
    </location>
</feature>
<evidence type="ECO:0000256" key="1">
    <source>
        <dbReference type="SAM" id="Phobius"/>
    </source>
</evidence>
<dbReference type="AlphaFoldDB" id="A0A2A4SS63"/>
<dbReference type="PANTHER" id="PTHR36434:SF1">
    <property type="entry name" value="MEMBRANE PROTEASE YUGP-RELATED"/>
    <property type="match status" value="1"/>
</dbReference>
<dbReference type="PANTHER" id="PTHR36434">
    <property type="entry name" value="MEMBRANE PROTEASE YUGP-RELATED"/>
    <property type="match status" value="1"/>
</dbReference>
<feature type="transmembrane region" description="Helical" evidence="1">
    <location>
        <begin position="199"/>
        <end position="218"/>
    </location>
</feature>